<protein>
    <recommendedName>
        <fullName evidence="2">LSM domain protein</fullName>
    </recommendedName>
</protein>
<evidence type="ECO:0008006" key="2">
    <source>
        <dbReference type="Google" id="ProtNLM"/>
    </source>
</evidence>
<evidence type="ECO:0000313" key="1">
    <source>
        <dbReference type="EMBL" id="KFZ32593.1"/>
    </source>
</evidence>
<proteinExistence type="predicted"/>
<name>A0A094LCD6_9BACL</name>
<gene>
    <name evidence="1" type="ORF">JS44_00970</name>
</gene>
<comment type="caution">
    <text evidence="1">The sequence shown here is derived from an EMBL/GenBank/DDBJ whole genome shotgun (WGS) entry which is preliminary data.</text>
</comment>
<dbReference type="EMBL" id="JPZO01000004">
    <property type="protein sequence ID" value="KFZ32593.1"/>
    <property type="molecule type" value="Genomic_DNA"/>
</dbReference>
<dbReference type="AlphaFoldDB" id="A0A094LCD6"/>
<accession>A0A094LCD6</accession>
<reference evidence="1" key="1">
    <citation type="submission" date="2014-08" db="EMBL/GenBank/DDBJ databases">
        <title>Fullgenome sequencing of Anoxybacillus sp.25 isolate from Garga hot-spring Russia.</title>
        <authorList>
            <person name="Rozanov A.S."/>
            <person name="Kotenko A.V."/>
            <person name="Malup T.K."/>
            <person name="Peltek S.E."/>
        </authorList>
    </citation>
    <scope>NUCLEOTIDE SEQUENCE [LARGE SCALE GENOMIC DNA]</scope>
    <source>
        <strain evidence="1">25</strain>
    </source>
</reference>
<organism evidence="1">
    <name type="scientific">Anoxybacillus flavithermus</name>
    <dbReference type="NCBI Taxonomy" id="33934"/>
    <lineage>
        <taxon>Bacteria</taxon>
        <taxon>Bacillati</taxon>
        <taxon>Bacillota</taxon>
        <taxon>Bacilli</taxon>
        <taxon>Bacillales</taxon>
        <taxon>Anoxybacillaceae</taxon>
        <taxon>Anoxybacillus</taxon>
    </lineage>
</organism>
<sequence length="64" mass="7345">MGLWEYVGKKIRVTLKDGEILEGIVQDYTDQEDTDDDYDSLDMFVEGKYIGVGEPEIKSIEIIE</sequence>